<feature type="transmembrane region" description="Helical" evidence="1">
    <location>
        <begin position="63"/>
        <end position="81"/>
    </location>
</feature>
<evidence type="ECO:0000259" key="2">
    <source>
        <dbReference type="Pfam" id="PF13239"/>
    </source>
</evidence>
<accession>A0ABP9AAG8</accession>
<protein>
    <submittedName>
        <fullName evidence="3">2TM domain-containing protein</fullName>
    </submittedName>
</protein>
<evidence type="ECO:0000313" key="4">
    <source>
        <dbReference type="Proteomes" id="UP001500141"/>
    </source>
</evidence>
<feature type="transmembrane region" description="Helical" evidence="1">
    <location>
        <begin position="28"/>
        <end position="48"/>
    </location>
</feature>
<keyword evidence="1" id="KW-0472">Membrane</keyword>
<comment type="caution">
    <text evidence="3">The sequence shown here is derived from an EMBL/GenBank/DDBJ whole genome shotgun (WGS) entry which is preliminary data.</text>
</comment>
<evidence type="ECO:0000256" key="1">
    <source>
        <dbReference type="SAM" id="Phobius"/>
    </source>
</evidence>
<proteinExistence type="predicted"/>
<keyword evidence="1" id="KW-1133">Transmembrane helix</keyword>
<dbReference type="RefSeq" id="WP_345291146.1">
    <property type="nucleotide sequence ID" value="NZ_BAABIP010000022.1"/>
</dbReference>
<gene>
    <name evidence="3" type="ORF">GCM10023230_29250</name>
</gene>
<feature type="domain" description="2TM" evidence="2">
    <location>
        <begin position="16"/>
        <end position="99"/>
    </location>
</feature>
<dbReference type="Pfam" id="PF13239">
    <property type="entry name" value="2TM"/>
    <property type="match status" value="1"/>
</dbReference>
<organism evidence="3 4">
    <name type="scientific">Flavobacterium hankyongi</name>
    <dbReference type="NCBI Taxonomy" id="1176532"/>
    <lineage>
        <taxon>Bacteria</taxon>
        <taxon>Pseudomonadati</taxon>
        <taxon>Bacteroidota</taxon>
        <taxon>Flavobacteriia</taxon>
        <taxon>Flavobacteriales</taxon>
        <taxon>Flavobacteriaceae</taxon>
        <taxon>Flavobacterium</taxon>
    </lineage>
</organism>
<name>A0ABP9AAG8_9FLAO</name>
<keyword evidence="1" id="KW-0812">Transmembrane</keyword>
<reference evidence="4" key="1">
    <citation type="journal article" date="2019" name="Int. J. Syst. Evol. Microbiol.">
        <title>The Global Catalogue of Microorganisms (GCM) 10K type strain sequencing project: providing services to taxonomists for standard genome sequencing and annotation.</title>
        <authorList>
            <consortium name="The Broad Institute Genomics Platform"/>
            <consortium name="The Broad Institute Genome Sequencing Center for Infectious Disease"/>
            <person name="Wu L."/>
            <person name="Ma J."/>
        </authorList>
    </citation>
    <scope>NUCLEOTIDE SEQUENCE [LARGE SCALE GENOMIC DNA]</scope>
    <source>
        <strain evidence="4">JCM 18198</strain>
    </source>
</reference>
<dbReference type="EMBL" id="BAABIP010000022">
    <property type="protein sequence ID" value="GAA4776351.1"/>
    <property type="molecule type" value="Genomic_DNA"/>
</dbReference>
<sequence length="110" mass="13547">MELMEEYKTPEERRIEQARDRVQKIKKYYGNLFIYAVGIVIYVAKTYFGAPLNFFPIRYLNEFVMWCWTFFIVIQTLKILFAEKLFGTNWEQRKINEILEKDNQSKKRWE</sequence>
<keyword evidence="4" id="KW-1185">Reference proteome</keyword>
<dbReference type="InterPro" id="IPR025698">
    <property type="entry name" value="2TM_dom"/>
</dbReference>
<evidence type="ECO:0000313" key="3">
    <source>
        <dbReference type="EMBL" id="GAA4776351.1"/>
    </source>
</evidence>
<dbReference type="Proteomes" id="UP001500141">
    <property type="component" value="Unassembled WGS sequence"/>
</dbReference>